<evidence type="ECO:0000313" key="8">
    <source>
        <dbReference type="EMBL" id="KAF4978691.1"/>
    </source>
</evidence>
<keyword evidence="9" id="KW-1185">Reference proteome</keyword>
<proteinExistence type="inferred from homology"/>
<feature type="compositionally biased region" description="Basic and acidic residues" evidence="7">
    <location>
        <begin position="53"/>
        <end position="65"/>
    </location>
</feature>
<dbReference type="Pfam" id="PF06624">
    <property type="entry name" value="RAMP4"/>
    <property type="match status" value="1"/>
</dbReference>
<dbReference type="InterPro" id="IPR010580">
    <property type="entry name" value="ER_stress-assoc"/>
</dbReference>
<comment type="subcellular location">
    <subcellularLocation>
        <location evidence="6">Membrane</location>
        <topology evidence="6">Single-pass membrane protein</topology>
    </subcellularLocation>
    <subcellularLocation>
        <location evidence="6">Endoplasmic reticulum membrane</location>
        <topology evidence="6">Single-pass membrane protein</topology>
    </subcellularLocation>
</comment>
<feature type="transmembrane region" description="Helical" evidence="6">
    <location>
        <begin position="78"/>
        <end position="99"/>
    </location>
</feature>
<feature type="non-terminal residue" evidence="8">
    <location>
        <position position="1"/>
    </location>
</feature>
<dbReference type="OrthoDB" id="16679at2759"/>
<comment type="similarity">
    <text evidence="1 6">Belongs to the RAMP4 family.</text>
</comment>
<feature type="compositionally biased region" description="Polar residues" evidence="7">
    <location>
        <begin position="31"/>
        <end position="42"/>
    </location>
</feature>
<evidence type="ECO:0000256" key="6">
    <source>
        <dbReference type="RuleBase" id="RU364120"/>
    </source>
</evidence>
<evidence type="ECO:0000256" key="2">
    <source>
        <dbReference type="ARBA" id="ARBA00022692"/>
    </source>
</evidence>
<gene>
    <name evidence="8" type="ORF">FZEAL_4960</name>
</gene>
<name>A0A8H4XKW8_9HYPO</name>
<feature type="region of interest" description="Disordered" evidence="7">
    <location>
        <begin position="31"/>
        <end position="65"/>
    </location>
</feature>
<comment type="function">
    <text evidence="6">Interacts with target proteins during translocation into the lumen of the endoplasmic reticulum. Protects unfolded target proteins against degradation and facilitate correct glycosylation.</text>
</comment>
<comment type="caution">
    <text evidence="8">The sequence shown here is derived from an EMBL/GenBank/DDBJ whole genome shotgun (WGS) entry which is preliminary data.</text>
</comment>
<evidence type="ECO:0000256" key="4">
    <source>
        <dbReference type="ARBA" id="ARBA00022989"/>
    </source>
</evidence>
<evidence type="ECO:0000256" key="1">
    <source>
        <dbReference type="ARBA" id="ARBA00005500"/>
    </source>
</evidence>
<evidence type="ECO:0000256" key="5">
    <source>
        <dbReference type="ARBA" id="ARBA00023136"/>
    </source>
</evidence>
<dbReference type="AlphaFoldDB" id="A0A8H4XKW8"/>
<reference evidence="8" key="1">
    <citation type="journal article" date="2020" name="BMC Genomics">
        <title>Correction to: Identification and distribution of gene clusters required for synthesis of sphingolipid metabolism inhibitors in diverse species of the filamentous fungus Fusarium.</title>
        <authorList>
            <person name="Kim H.S."/>
            <person name="Lohmar J.M."/>
            <person name="Busman M."/>
            <person name="Brown D.W."/>
            <person name="Naumann T.A."/>
            <person name="Divon H.H."/>
            <person name="Lysoe E."/>
            <person name="Uhlig S."/>
            <person name="Proctor R.H."/>
        </authorList>
    </citation>
    <scope>NUCLEOTIDE SEQUENCE</scope>
    <source>
        <strain evidence="8">NRRL 22465</strain>
    </source>
</reference>
<keyword evidence="5 6" id="KW-0472">Membrane</keyword>
<reference evidence="8" key="2">
    <citation type="submission" date="2020-05" db="EMBL/GenBank/DDBJ databases">
        <authorList>
            <person name="Kim H.-S."/>
            <person name="Proctor R.H."/>
            <person name="Brown D.W."/>
        </authorList>
    </citation>
    <scope>NUCLEOTIDE SEQUENCE</scope>
    <source>
        <strain evidence="8">NRRL 22465</strain>
    </source>
</reference>
<keyword evidence="3 6" id="KW-0256">Endoplasmic reticulum</keyword>
<dbReference type="Proteomes" id="UP000635477">
    <property type="component" value="Unassembled WGS sequence"/>
</dbReference>
<protein>
    <recommendedName>
        <fullName evidence="6">Stress-associated endoplasmic reticulum protein</fullName>
    </recommendedName>
</protein>
<keyword evidence="4 6" id="KW-1133">Transmembrane helix</keyword>
<dbReference type="GO" id="GO:0005789">
    <property type="term" value="C:endoplasmic reticulum membrane"/>
    <property type="evidence" value="ECO:0007669"/>
    <property type="project" value="UniProtKB-SubCell"/>
</dbReference>
<evidence type="ECO:0000313" key="9">
    <source>
        <dbReference type="Proteomes" id="UP000635477"/>
    </source>
</evidence>
<evidence type="ECO:0000256" key="7">
    <source>
        <dbReference type="SAM" id="MobiDB-lite"/>
    </source>
</evidence>
<organism evidence="8 9">
    <name type="scientific">Fusarium zealandicum</name>
    <dbReference type="NCBI Taxonomy" id="1053134"/>
    <lineage>
        <taxon>Eukaryota</taxon>
        <taxon>Fungi</taxon>
        <taxon>Dikarya</taxon>
        <taxon>Ascomycota</taxon>
        <taxon>Pezizomycotina</taxon>
        <taxon>Sordariomycetes</taxon>
        <taxon>Hypocreomycetidae</taxon>
        <taxon>Hypocreales</taxon>
        <taxon>Nectriaceae</taxon>
        <taxon>Fusarium</taxon>
        <taxon>Fusarium staphyleae species complex</taxon>
    </lineage>
</organism>
<accession>A0A8H4XKW8</accession>
<sequence length="104" mass="12100">SNKSHYYNAALVLHLYLDFYSTKLQVYSHSHSHNNNTMAQTPEQRRRNARFAKGNENRMGKSEDQIKKRVEKVTKSPISMFWIVILGFIVFGGLVFEALSRFFG</sequence>
<evidence type="ECO:0000256" key="3">
    <source>
        <dbReference type="ARBA" id="ARBA00022824"/>
    </source>
</evidence>
<keyword evidence="2 6" id="KW-0812">Transmembrane</keyword>
<dbReference type="EMBL" id="JABEYC010000349">
    <property type="protein sequence ID" value="KAF4978691.1"/>
    <property type="molecule type" value="Genomic_DNA"/>
</dbReference>